<dbReference type="PANTHER" id="PTHR20852:SF57">
    <property type="entry name" value="GLUTAMINE SYNTHETASE 2 CYTOPLASMIC"/>
    <property type="match status" value="1"/>
</dbReference>
<dbReference type="Gene3D" id="3.30.590.10">
    <property type="entry name" value="Glutamine synthetase/guanido kinase, catalytic domain"/>
    <property type="match status" value="1"/>
</dbReference>
<dbReference type="GO" id="GO:0004356">
    <property type="term" value="F:glutamine synthetase activity"/>
    <property type="evidence" value="ECO:0007669"/>
    <property type="project" value="InterPro"/>
</dbReference>
<dbReference type="SUPFAM" id="SSF55931">
    <property type="entry name" value="Glutamine synthetase/guanido kinase"/>
    <property type="match status" value="1"/>
</dbReference>
<protein>
    <recommendedName>
        <fullName evidence="1">Glutamine synthetase</fullName>
    </recommendedName>
    <alternativeName>
        <fullName evidence="2">Glutamate--ammonia ligase</fullName>
    </alternativeName>
</protein>
<accession>A0A8H3DEA4</accession>
<organism evidence="3 4">
    <name type="scientific">Rhizoctonia solani</name>
    <dbReference type="NCBI Taxonomy" id="456999"/>
    <lineage>
        <taxon>Eukaryota</taxon>
        <taxon>Fungi</taxon>
        <taxon>Dikarya</taxon>
        <taxon>Basidiomycota</taxon>
        <taxon>Agaricomycotina</taxon>
        <taxon>Agaricomycetes</taxon>
        <taxon>Cantharellales</taxon>
        <taxon>Ceratobasidiaceae</taxon>
        <taxon>Rhizoctonia</taxon>
    </lineage>
</organism>
<dbReference type="InterPro" id="IPR036651">
    <property type="entry name" value="Gln_synt_N_sf"/>
</dbReference>
<dbReference type="GO" id="GO:0006542">
    <property type="term" value="P:glutamine biosynthetic process"/>
    <property type="evidence" value="ECO:0007669"/>
    <property type="project" value="InterPro"/>
</dbReference>
<dbReference type="Proteomes" id="UP000663843">
    <property type="component" value="Unassembled WGS sequence"/>
</dbReference>
<dbReference type="GO" id="GO:0005737">
    <property type="term" value="C:cytoplasm"/>
    <property type="evidence" value="ECO:0007669"/>
    <property type="project" value="TreeGrafter"/>
</dbReference>
<evidence type="ECO:0000256" key="2">
    <source>
        <dbReference type="ARBA" id="ARBA00030668"/>
    </source>
</evidence>
<reference evidence="3" key="1">
    <citation type="submission" date="2021-01" db="EMBL/GenBank/DDBJ databases">
        <authorList>
            <person name="Kaushik A."/>
        </authorList>
    </citation>
    <scope>NUCLEOTIDE SEQUENCE</scope>
    <source>
        <strain evidence="3">AG2-2IIIB</strain>
    </source>
</reference>
<dbReference type="EMBL" id="CAJMWT010007061">
    <property type="protein sequence ID" value="CAE6522270.1"/>
    <property type="molecule type" value="Genomic_DNA"/>
</dbReference>
<dbReference type="PANTHER" id="PTHR20852">
    <property type="entry name" value="GLUTAMINE SYNTHETASE"/>
    <property type="match status" value="1"/>
</dbReference>
<sequence>MLRGVLFQTRALEIELLAPYLKFDQGNSVQAEYVWIDGDDGLCSKIMLVHLNLAAIFCGGKNILVLAETYNNNGTPNHTNYHHHVQKIMDLAKDKHPRFGLKQEYTLFDADGTPYGTGKVFVCDLIQVHYHACLYAGIKISGIDAKVMPLQWEFQVRL</sequence>
<gene>
    <name evidence="3" type="ORF">RDB_LOCUS167178</name>
</gene>
<dbReference type="AlphaFoldDB" id="A0A8H3DEA4"/>
<evidence type="ECO:0000313" key="4">
    <source>
        <dbReference type="Proteomes" id="UP000663843"/>
    </source>
</evidence>
<dbReference type="Gene3D" id="3.10.20.70">
    <property type="entry name" value="Glutamine synthetase, N-terminal domain"/>
    <property type="match status" value="1"/>
</dbReference>
<dbReference type="InterPro" id="IPR050292">
    <property type="entry name" value="Glutamine_Synthetase"/>
</dbReference>
<evidence type="ECO:0000313" key="3">
    <source>
        <dbReference type="EMBL" id="CAE6522270.1"/>
    </source>
</evidence>
<name>A0A8H3DEA4_9AGAM</name>
<comment type="caution">
    <text evidence="3">The sequence shown here is derived from an EMBL/GenBank/DDBJ whole genome shotgun (WGS) entry which is preliminary data.</text>
</comment>
<evidence type="ECO:0000256" key="1">
    <source>
        <dbReference type="ARBA" id="ARBA00021364"/>
    </source>
</evidence>
<dbReference type="InterPro" id="IPR014746">
    <property type="entry name" value="Gln_synth/guanido_kin_cat_dom"/>
</dbReference>
<proteinExistence type="predicted"/>